<name>A0A6N3FRI0_9FIRM</name>
<evidence type="ECO:0000256" key="1">
    <source>
        <dbReference type="SAM" id="MobiDB-lite"/>
    </source>
</evidence>
<reference evidence="2" key="1">
    <citation type="submission" date="2019-11" db="EMBL/GenBank/DDBJ databases">
        <authorList>
            <person name="Feng L."/>
        </authorList>
    </citation>
    <scope>NUCLEOTIDE SEQUENCE</scope>
    <source>
        <strain evidence="2">IbartlettiiLFYP30</strain>
    </source>
</reference>
<proteinExistence type="predicted"/>
<accession>A0A6N3FRI0</accession>
<gene>
    <name evidence="2" type="ORF">IBLFYP30_00532</name>
</gene>
<organism evidence="2">
    <name type="scientific">Intestinibacter bartlettii</name>
    <dbReference type="NCBI Taxonomy" id="261299"/>
    <lineage>
        <taxon>Bacteria</taxon>
        <taxon>Bacillati</taxon>
        <taxon>Bacillota</taxon>
        <taxon>Clostridia</taxon>
        <taxon>Peptostreptococcales</taxon>
        <taxon>Peptostreptococcaceae</taxon>
        <taxon>Intestinibacter</taxon>
    </lineage>
</organism>
<dbReference type="AlphaFoldDB" id="A0A6N3FRI0"/>
<dbReference type="RefSeq" id="WP_024037072.1">
    <property type="nucleotide sequence ID" value="NZ_CACRUE010000045.1"/>
</dbReference>
<sequence length="554" mass="63898">MSKLFVTVLGTGNYFDCYYCKDDKSFRTPFIQEALMNFLYKNENKFEDFEMKILLTEKARDKNYYGENKLESILKKYNITPELVIIPEGKTSDELWDIFDKVSETIDESASKLSSSHESLDVNIDITHSLRNIPMQIVVAMNYLTLFNNVNLEGIYYGAFELGETKIDDKVFKNKSILDKLYNSQNINTTVLDKLKSANCCDDLDDDTKEIIFKNSRNYKGVTISHAPICSLDVYYDLLNWTNAINSFIKCGNTTELQYLSNTTKDIARQSKSENFKNIASLDKVVINLNHFTNCINTCRGKYVKKVNKLNSIKIASSELYKSLQNLLNDLDKNISVKPLKKLFKLVSKKIEPFIGKDNLGIGLATIDWCIEYNLYQQAYTALDESLKTLLCVKLETFYNKNIDKIEIDEEEFDKTKKITINETNADEREEIANVILTCTSKDHNYEPLSSEKIHFKKLKKEYKKKIAIESLNILSKNKDFYKFVNNVKDFRNDINHFGFGANGESSYEKLSDELSNLRDQLVKYSQSDFPWYPVENTSEENPQGEVAADSSQI</sequence>
<evidence type="ECO:0000313" key="2">
    <source>
        <dbReference type="EMBL" id="VYU54630.1"/>
    </source>
</evidence>
<dbReference type="EMBL" id="CACRUE010000045">
    <property type="protein sequence ID" value="VYU54630.1"/>
    <property type="molecule type" value="Genomic_DNA"/>
</dbReference>
<protein>
    <submittedName>
        <fullName evidence="2">CRISPR-associated (Cas) DxTHG family protein</fullName>
    </submittedName>
</protein>
<feature type="region of interest" description="Disordered" evidence="1">
    <location>
        <begin position="534"/>
        <end position="554"/>
    </location>
</feature>